<dbReference type="PANTHER" id="PTHR43394:SF1">
    <property type="entry name" value="ATP-BINDING CASSETTE SUB-FAMILY B MEMBER 10, MITOCHONDRIAL"/>
    <property type="match status" value="1"/>
</dbReference>
<dbReference type="InterPro" id="IPR039421">
    <property type="entry name" value="Type_1_exporter"/>
</dbReference>
<dbReference type="PROSITE" id="PS50929">
    <property type="entry name" value="ABC_TM1F"/>
    <property type="match status" value="1"/>
</dbReference>
<dbReference type="SUPFAM" id="SSF52540">
    <property type="entry name" value="P-loop containing nucleoside triphosphate hydrolases"/>
    <property type="match status" value="1"/>
</dbReference>
<dbReference type="GO" id="GO:0015421">
    <property type="term" value="F:ABC-type oligopeptide transporter activity"/>
    <property type="evidence" value="ECO:0007669"/>
    <property type="project" value="TreeGrafter"/>
</dbReference>
<dbReference type="InterPro" id="IPR017871">
    <property type="entry name" value="ABC_transporter-like_CS"/>
</dbReference>
<feature type="transmembrane region" description="Helical" evidence="8">
    <location>
        <begin position="353"/>
        <end position="377"/>
    </location>
</feature>
<evidence type="ECO:0000256" key="5">
    <source>
        <dbReference type="ARBA" id="ARBA00022840"/>
    </source>
</evidence>
<feature type="transmembrane region" description="Helical" evidence="8">
    <location>
        <begin position="224"/>
        <end position="247"/>
    </location>
</feature>
<dbReference type="CDD" id="cd03254">
    <property type="entry name" value="ABCC_Glucan_exporter_like"/>
    <property type="match status" value="1"/>
</dbReference>
<dbReference type="InterPro" id="IPR036640">
    <property type="entry name" value="ABC1_TM_sf"/>
</dbReference>
<dbReference type="GO" id="GO:0005886">
    <property type="term" value="C:plasma membrane"/>
    <property type="evidence" value="ECO:0007669"/>
    <property type="project" value="UniProtKB-SubCell"/>
</dbReference>
<evidence type="ECO:0000256" key="2">
    <source>
        <dbReference type="ARBA" id="ARBA00022448"/>
    </source>
</evidence>
<dbReference type="InterPro" id="IPR027417">
    <property type="entry name" value="P-loop_NTPase"/>
</dbReference>
<evidence type="ECO:0000256" key="1">
    <source>
        <dbReference type="ARBA" id="ARBA00004651"/>
    </source>
</evidence>
<comment type="subcellular location">
    <subcellularLocation>
        <location evidence="1">Cell membrane</location>
        <topology evidence="1">Multi-pass membrane protein</topology>
    </subcellularLocation>
</comment>
<evidence type="ECO:0000256" key="8">
    <source>
        <dbReference type="SAM" id="Phobius"/>
    </source>
</evidence>
<keyword evidence="2" id="KW-0813">Transport</keyword>
<reference evidence="11 12" key="1">
    <citation type="submission" date="2019-04" db="EMBL/GenBank/DDBJ databases">
        <title>Genome sequence of Bacillus hwajinpoensis strain Y2.</title>
        <authorList>
            <person name="Fair J.L."/>
            <person name="Maclea K.S."/>
        </authorList>
    </citation>
    <scope>NUCLEOTIDE SEQUENCE [LARGE SCALE GENOMIC DNA]</scope>
    <source>
        <strain evidence="11 12">Y2</strain>
    </source>
</reference>
<dbReference type="Gene3D" id="3.40.50.300">
    <property type="entry name" value="P-loop containing nucleotide triphosphate hydrolases"/>
    <property type="match status" value="1"/>
</dbReference>
<dbReference type="GO" id="GO:0016887">
    <property type="term" value="F:ATP hydrolysis activity"/>
    <property type="evidence" value="ECO:0007669"/>
    <property type="project" value="InterPro"/>
</dbReference>
<dbReference type="AlphaFoldDB" id="A0A4U1MEE9"/>
<protein>
    <submittedName>
        <fullName evidence="11">ABC transporter ATP-binding protein</fullName>
    </submittedName>
</protein>
<dbReference type="RefSeq" id="WP_136947844.1">
    <property type="nucleotide sequence ID" value="NZ_SWFM01000004.1"/>
</dbReference>
<feature type="transmembrane region" description="Helical" evidence="8">
    <location>
        <begin position="20"/>
        <end position="41"/>
    </location>
</feature>
<keyword evidence="4" id="KW-0547">Nucleotide-binding</keyword>
<evidence type="ECO:0000256" key="3">
    <source>
        <dbReference type="ARBA" id="ARBA00022692"/>
    </source>
</evidence>
<feature type="domain" description="ABC transporter" evidence="9">
    <location>
        <begin position="430"/>
        <end position="664"/>
    </location>
</feature>
<comment type="caution">
    <text evidence="11">The sequence shown here is derived from an EMBL/GenBank/DDBJ whole genome shotgun (WGS) entry which is preliminary data.</text>
</comment>
<dbReference type="CDD" id="cd18544">
    <property type="entry name" value="ABC_6TM_TmrA_like"/>
    <property type="match status" value="1"/>
</dbReference>
<evidence type="ECO:0000256" key="6">
    <source>
        <dbReference type="ARBA" id="ARBA00022989"/>
    </source>
</evidence>
<keyword evidence="6 8" id="KW-1133">Transmembrane helix</keyword>
<evidence type="ECO:0000256" key="4">
    <source>
        <dbReference type="ARBA" id="ARBA00022741"/>
    </source>
</evidence>
<dbReference type="FunFam" id="3.40.50.300:FF:000287">
    <property type="entry name" value="Multidrug ABC transporter ATP-binding protein"/>
    <property type="match status" value="1"/>
</dbReference>
<keyword evidence="7 8" id="KW-0472">Membrane</keyword>
<organism evidence="11 12">
    <name type="scientific">Guptibacillus hwajinpoensis</name>
    <dbReference type="NCBI Taxonomy" id="208199"/>
    <lineage>
        <taxon>Bacteria</taxon>
        <taxon>Bacillati</taxon>
        <taxon>Bacillota</taxon>
        <taxon>Bacilli</taxon>
        <taxon>Bacillales</taxon>
        <taxon>Guptibacillaceae</taxon>
        <taxon>Guptibacillus</taxon>
    </lineage>
</organism>
<evidence type="ECO:0000256" key="7">
    <source>
        <dbReference type="ARBA" id="ARBA00023136"/>
    </source>
</evidence>
<keyword evidence="3 8" id="KW-0812">Transmembrane</keyword>
<dbReference type="PROSITE" id="PS00211">
    <property type="entry name" value="ABC_TRANSPORTER_1"/>
    <property type="match status" value="1"/>
</dbReference>
<dbReference type="InterPro" id="IPR003439">
    <property type="entry name" value="ABC_transporter-like_ATP-bd"/>
</dbReference>
<feature type="transmembrane region" description="Helical" evidence="8">
    <location>
        <begin position="253"/>
        <end position="271"/>
    </location>
</feature>
<evidence type="ECO:0000313" key="12">
    <source>
        <dbReference type="Proteomes" id="UP000310541"/>
    </source>
</evidence>
<dbReference type="GO" id="GO:0005524">
    <property type="term" value="F:ATP binding"/>
    <property type="evidence" value="ECO:0007669"/>
    <property type="project" value="UniProtKB-KW"/>
</dbReference>
<dbReference type="Proteomes" id="UP000310541">
    <property type="component" value="Unassembled WGS sequence"/>
</dbReference>
<evidence type="ECO:0000259" key="9">
    <source>
        <dbReference type="PROSITE" id="PS50893"/>
    </source>
</evidence>
<dbReference type="PROSITE" id="PS50893">
    <property type="entry name" value="ABC_TRANSPORTER_2"/>
    <property type="match status" value="1"/>
</dbReference>
<dbReference type="PANTHER" id="PTHR43394">
    <property type="entry name" value="ATP-DEPENDENT PERMEASE MDL1, MITOCHONDRIAL"/>
    <property type="match status" value="1"/>
</dbReference>
<keyword evidence="5 11" id="KW-0067">ATP-binding</keyword>
<dbReference type="InterPro" id="IPR003593">
    <property type="entry name" value="AAA+_ATPase"/>
</dbReference>
<feature type="domain" description="ABC transmembrane type-1" evidence="10">
    <location>
        <begin position="21"/>
        <end position="399"/>
    </location>
</feature>
<evidence type="ECO:0000313" key="11">
    <source>
        <dbReference type="EMBL" id="TKD69173.1"/>
    </source>
</evidence>
<dbReference type="Gene3D" id="1.20.1560.10">
    <property type="entry name" value="ABC transporter type 1, transmembrane domain"/>
    <property type="match status" value="1"/>
</dbReference>
<evidence type="ECO:0000259" key="10">
    <source>
        <dbReference type="PROSITE" id="PS50929"/>
    </source>
</evidence>
<name>A0A4U1MEE9_9BACL</name>
<feature type="transmembrane region" description="Helical" evidence="8">
    <location>
        <begin position="150"/>
        <end position="169"/>
    </location>
</feature>
<dbReference type="SMART" id="SM00382">
    <property type="entry name" value="AAA"/>
    <property type="match status" value="1"/>
</dbReference>
<dbReference type="InterPro" id="IPR011527">
    <property type="entry name" value="ABC1_TM_dom"/>
</dbReference>
<sequence>MNRHVGKRLVQYALGFKKSIIIALLLLTVAVTAELSGPFIAKRMIDVHILGIEKSWYESDQGEDAVKYEGEWYKRSDNFESGEERGSEVRILQVGRDYYFIDQSIAFDGERSIKGNELTIAKDGKKETYGAEELSNEELLAFYQPQIEPMIWLIALYFGLLVFASFFEYGQGLILQTSANRIIQKMRTDVYGQIQRLHINYFDNLPAGKVVARITNDTEAIRELYVTVLATFFTSIVYMTGIFIALFLLDVKLALITLTIVPLLFIWITVYRRYASKFNKVIRTRISDINGMINESIQGMSIIRAFKRQDETEKEFEELNDSHFTYQNKLLNLNALMSYNLVNILRNISFVALIWYFGGASLTAGAVISLGVLYAFVDYMNRLFQPVTNMVNQLANLEQALVAADRVFELLDEKGEEVSDGKLDRYEGNVAFEQVSFAYKGDDYVLKDLSFEAKKGETVALVGHTGSGKSSIMNLLFRFYDNQKGTISIDGRDIQDIPKQQLRQHMAIVLQDPFLFTGTIASNVSLDDPSISREKIEKALKDVGADQLLRTLPKGFDEPVIEKGSTLSSGQRQLISFARALAFDPAVLILDEATSNVDTETEMMIQHALDILKKGRTTFIIAHRLSTIREADQILVLHQGEIVERGNHDDLMERKGRYYQMYQLQQGKKIEQAV</sequence>
<proteinExistence type="predicted"/>
<dbReference type="SUPFAM" id="SSF90123">
    <property type="entry name" value="ABC transporter transmembrane region"/>
    <property type="match status" value="1"/>
</dbReference>
<dbReference type="EMBL" id="SWFM01000004">
    <property type="protein sequence ID" value="TKD69173.1"/>
    <property type="molecule type" value="Genomic_DNA"/>
</dbReference>
<dbReference type="Pfam" id="PF00005">
    <property type="entry name" value="ABC_tran"/>
    <property type="match status" value="1"/>
</dbReference>
<dbReference type="OrthoDB" id="9770415at2"/>
<accession>A0A4U1MEE9</accession>
<gene>
    <name evidence="11" type="ORF">FBF83_14300</name>
</gene>
<dbReference type="Pfam" id="PF00664">
    <property type="entry name" value="ABC_membrane"/>
    <property type="match status" value="1"/>
</dbReference>